<protein>
    <recommendedName>
        <fullName evidence="1">glutathione gamma-glutamylcysteinyltransferase</fullName>
        <ecNumber evidence="1">2.3.2.15</ecNumber>
    </recommendedName>
</protein>
<keyword evidence="3" id="KW-0808">Transferase</keyword>
<dbReference type="Pfam" id="PF05023">
    <property type="entry name" value="Phytochelatin"/>
    <property type="match status" value="2"/>
</dbReference>
<dbReference type="KEGG" id="svo:SVI_1964"/>
<dbReference type="Proteomes" id="UP000002350">
    <property type="component" value="Chromosome"/>
</dbReference>
<dbReference type="PROSITE" id="PS51443">
    <property type="entry name" value="PCS"/>
    <property type="match status" value="1"/>
</dbReference>
<dbReference type="EMBL" id="AP011177">
    <property type="protein sequence ID" value="BAJ01935.1"/>
    <property type="molecule type" value="Genomic_DNA"/>
</dbReference>
<evidence type="ECO:0000256" key="5">
    <source>
        <dbReference type="SAM" id="SignalP"/>
    </source>
</evidence>
<sequence length="262" mass="29313">MQNKFRTTLVAALVGCVSYLTALPAFAVEVVGWDSKEGIQRLEQSKFKDDFFALATQFQGQENKVYCGVASMSIVLNALRVERLASIIPIDESIIAKEDRTYFPKGNWHPLFHRYTQNTVVALSLKPMLEIMGKPTGIKQEADYGLQLNQMEQLAKNHGLETVAFYITDTDVLPSVKAAMLDALKTEDKYLIVNYSREVMEQAGSGHFSPVVAYHKASDSFLIMDVSNTFQNWVWVDSPTLMKSMALMDGEVPRGLLLVSES</sequence>
<dbReference type="Gene3D" id="3.90.70.30">
    <property type="entry name" value="Phytochelatin synthase, N-terminal domain"/>
    <property type="match status" value="1"/>
</dbReference>
<organism evidence="7 8">
    <name type="scientific">Shewanella violacea (strain JCM 10179 / CIP 106290 / LMG 19151 / DSS12)</name>
    <dbReference type="NCBI Taxonomy" id="637905"/>
    <lineage>
        <taxon>Bacteria</taxon>
        <taxon>Pseudomonadati</taxon>
        <taxon>Pseudomonadota</taxon>
        <taxon>Gammaproteobacteria</taxon>
        <taxon>Alteromonadales</taxon>
        <taxon>Shewanellaceae</taxon>
        <taxon>Shewanella</taxon>
    </lineage>
</organism>
<accession>D4ZJT6</accession>
<dbReference type="GO" id="GO:0046872">
    <property type="term" value="F:metal ion binding"/>
    <property type="evidence" value="ECO:0007669"/>
    <property type="project" value="UniProtKB-KW"/>
</dbReference>
<evidence type="ECO:0000256" key="1">
    <source>
        <dbReference type="ARBA" id="ARBA00012468"/>
    </source>
</evidence>
<dbReference type="EC" id="2.3.2.15" evidence="1"/>
<dbReference type="MEROPS" id="C83.001"/>
<dbReference type="GO" id="GO:0046938">
    <property type="term" value="P:phytochelatin biosynthetic process"/>
    <property type="evidence" value="ECO:0007669"/>
    <property type="project" value="InterPro"/>
</dbReference>
<keyword evidence="4" id="KW-0479">Metal-binding</keyword>
<keyword evidence="8" id="KW-1185">Reference proteome</keyword>
<dbReference type="STRING" id="637905.SVI_1964"/>
<gene>
    <name evidence="7" type="ordered locus">SVI_1964</name>
</gene>
<dbReference type="InterPro" id="IPR038156">
    <property type="entry name" value="PCS_N_sf"/>
</dbReference>
<dbReference type="RefSeq" id="WP_013051240.1">
    <property type="nucleotide sequence ID" value="NC_014012.1"/>
</dbReference>
<dbReference type="HOGENOM" id="CLU_037385_0_0_6"/>
<evidence type="ECO:0000256" key="4">
    <source>
        <dbReference type="ARBA" id="ARBA00022723"/>
    </source>
</evidence>
<feature type="domain" description="Peptidase C83" evidence="6">
    <location>
        <begin position="13"/>
        <end position="262"/>
    </location>
</feature>
<dbReference type="SUPFAM" id="SSF54001">
    <property type="entry name" value="Cysteine proteinases"/>
    <property type="match status" value="1"/>
</dbReference>
<feature type="chain" id="PRO_5003068278" description="glutathione gamma-glutamylcysteinyltransferase" evidence="5">
    <location>
        <begin position="28"/>
        <end position="262"/>
    </location>
</feature>
<dbReference type="GO" id="GO:0016756">
    <property type="term" value="F:glutathione gamma-glutamylcysteinyltransferase activity"/>
    <property type="evidence" value="ECO:0007669"/>
    <property type="project" value="UniProtKB-EC"/>
</dbReference>
<evidence type="ECO:0000256" key="2">
    <source>
        <dbReference type="ARBA" id="ARBA00022539"/>
    </source>
</evidence>
<evidence type="ECO:0000313" key="7">
    <source>
        <dbReference type="EMBL" id="BAJ01935.1"/>
    </source>
</evidence>
<dbReference type="PANTHER" id="PTHR33447:SF20">
    <property type="entry name" value="GLUTATHIONE GAMMA-GLUTAMYLCYSTEINYLTRANSFERASE"/>
    <property type="match status" value="1"/>
</dbReference>
<dbReference type="InterPro" id="IPR040409">
    <property type="entry name" value="PCS-like"/>
</dbReference>
<dbReference type="OrthoDB" id="8560621at2"/>
<reference evidence="8" key="1">
    <citation type="journal article" date="2010" name="Mol. Biosyst.">
        <title>Complete genome sequence and comparative analysis of Shewanella violacea, a psychrophilic and piezophilic bacterium from deep sea floor sediments.</title>
        <authorList>
            <person name="Aono E."/>
            <person name="Baba T."/>
            <person name="Ara T."/>
            <person name="Nishi T."/>
            <person name="Nakamichi T."/>
            <person name="Inamoto E."/>
            <person name="Toyonaga H."/>
            <person name="Hasegawa M."/>
            <person name="Takai Y."/>
            <person name="Okumura Y."/>
            <person name="Baba M."/>
            <person name="Tomita M."/>
            <person name="Kato C."/>
            <person name="Oshima T."/>
            <person name="Nakasone K."/>
            <person name="Mori H."/>
        </authorList>
    </citation>
    <scope>NUCLEOTIDE SEQUENCE [LARGE SCALE GENOMIC DNA]</scope>
    <source>
        <strain evidence="8">JCM 10179 / CIP 106290 / LMG 19151 / DSS12</strain>
    </source>
</reference>
<proteinExistence type="predicted"/>
<name>D4ZJT6_SHEVD</name>
<dbReference type="PANTHER" id="PTHR33447">
    <property type="entry name" value="GLUTATHIONE GAMMA-GLUTAMYLCYSTEINYLTRANSFERASE"/>
    <property type="match status" value="1"/>
</dbReference>
<dbReference type="eggNOG" id="COG3271">
    <property type="taxonomic scope" value="Bacteria"/>
</dbReference>
<evidence type="ECO:0000313" key="8">
    <source>
        <dbReference type="Proteomes" id="UP000002350"/>
    </source>
</evidence>
<keyword evidence="2" id="KW-0104">Cadmium</keyword>
<feature type="signal peptide" evidence="5">
    <location>
        <begin position="1"/>
        <end position="27"/>
    </location>
</feature>
<evidence type="ECO:0000256" key="3">
    <source>
        <dbReference type="ARBA" id="ARBA00022679"/>
    </source>
</evidence>
<dbReference type="InterPro" id="IPR007719">
    <property type="entry name" value="PCS_N"/>
</dbReference>
<keyword evidence="5" id="KW-0732">Signal</keyword>
<dbReference type="InterPro" id="IPR038765">
    <property type="entry name" value="Papain-like_cys_pep_sf"/>
</dbReference>
<evidence type="ECO:0000259" key="6">
    <source>
        <dbReference type="PROSITE" id="PS51443"/>
    </source>
</evidence>
<dbReference type="GO" id="GO:0010038">
    <property type="term" value="P:response to metal ion"/>
    <property type="evidence" value="ECO:0007669"/>
    <property type="project" value="InterPro"/>
</dbReference>
<dbReference type="AlphaFoldDB" id="D4ZJT6"/>